<sequence length="495" mass="56222">MGDRIHFGSLENTARNEGTGAKLLDKYNSESEGVSLEDLVDMSQPAKIVDQAILHQLEHKNVARTVDVPTNDNKVRNRLRELEEPMTLFGEGSKERRERLKNILADKLLKGESIEFDDSSDEDVGQSEEYFTYGEEELRNARLDILDFSIKHAKERLEQHKKELEIPFVERKQLRHEFYTGLQDFQTKSLQFGDDRPIGYCQFSPNSKLLATTSWAGNIKLWSVPESEEVYVLKGHKDRVSSLDFHPNATISQSPGSVNIASGGVDGEVQLWALNKEEPIGKLDGHDMRVARVAFHPSGRYIGTACGYDAIGRVWDLRTGRSIMVLKSHIKPILALNWSPNGYQLATGGMDNSIKVWDVRQAACIYTIPAHKNVVTQVKYWSASEYYESKKFDDWTLANMEMEIDEHHDIDDTQIQKRNLLNGSFLVSSSYDGSCRLWTDGDYKPLKSLSGLEGKVMSADVSPDCQYIATSLYDRTFKLYSRQSFTITEDKPDKQ</sequence>
<feature type="repeat" description="WD" evidence="3">
    <location>
        <begin position="233"/>
        <end position="282"/>
    </location>
</feature>
<organism evidence="5 6">
    <name type="scientific">Boothiomyces macroporosus</name>
    <dbReference type="NCBI Taxonomy" id="261099"/>
    <lineage>
        <taxon>Eukaryota</taxon>
        <taxon>Fungi</taxon>
        <taxon>Fungi incertae sedis</taxon>
        <taxon>Chytridiomycota</taxon>
        <taxon>Chytridiomycota incertae sedis</taxon>
        <taxon>Chytridiomycetes</taxon>
        <taxon>Rhizophydiales</taxon>
        <taxon>Terramycetaceae</taxon>
        <taxon>Boothiomyces</taxon>
    </lineage>
</organism>
<dbReference type="Gene3D" id="2.130.10.10">
    <property type="entry name" value="YVTN repeat-like/Quinoprotein amine dehydrogenase"/>
    <property type="match status" value="3"/>
</dbReference>
<dbReference type="AlphaFoldDB" id="A0AAD5UKI7"/>
<reference evidence="5" key="1">
    <citation type="submission" date="2020-05" db="EMBL/GenBank/DDBJ databases">
        <title>Phylogenomic resolution of chytrid fungi.</title>
        <authorList>
            <person name="Stajich J.E."/>
            <person name="Amses K."/>
            <person name="Simmons R."/>
            <person name="Seto K."/>
            <person name="Myers J."/>
            <person name="Bonds A."/>
            <person name="Quandt C.A."/>
            <person name="Barry K."/>
            <person name="Liu P."/>
            <person name="Grigoriev I."/>
            <person name="Longcore J.E."/>
            <person name="James T.Y."/>
        </authorList>
    </citation>
    <scope>NUCLEOTIDE SEQUENCE</scope>
    <source>
        <strain evidence="5">PLAUS21</strain>
    </source>
</reference>
<evidence type="ECO:0000313" key="5">
    <source>
        <dbReference type="EMBL" id="KAJ3257729.1"/>
    </source>
</evidence>
<keyword evidence="1 3" id="KW-0853">WD repeat</keyword>
<dbReference type="InterPro" id="IPR019775">
    <property type="entry name" value="WD40_repeat_CS"/>
</dbReference>
<dbReference type="InterPro" id="IPR020472">
    <property type="entry name" value="WD40_PAC1"/>
</dbReference>
<proteinExistence type="predicted"/>
<protein>
    <recommendedName>
        <fullName evidence="4">Pre-mRNA processing factor 4 (PRP4)-like domain-containing protein</fullName>
    </recommendedName>
</protein>
<dbReference type="SUPFAM" id="SSF158230">
    <property type="entry name" value="PRP4-like"/>
    <property type="match status" value="1"/>
</dbReference>
<dbReference type="Pfam" id="PF08799">
    <property type="entry name" value="PRP4"/>
    <property type="match status" value="1"/>
</dbReference>
<dbReference type="InterPro" id="IPR015943">
    <property type="entry name" value="WD40/YVTN_repeat-like_dom_sf"/>
</dbReference>
<evidence type="ECO:0000313" key="6">
    <source>
        <dbReference type="Proteomes" id="UP001210925"/>
    </source>
</evidence>
<dbReference type="PANTHER" id="PTHR19846">
    <property type="entry name" value="WD40 REPEAT PROTEIN"/>
    <property type="match status" value="1"/>
</dbReference>
<dbReference type="InterPro" id="IPR001680">
    <property type="entry name" value="WD40_rpt"/>
</dbReference>
<dbReference type="SUPFAM" id="SSF50978">
    <property type="entry name" value="WD40 repeat-like"/>
    <property type="match status" value="1"/>
</dbReference>
<gene>
    <name evidence="5" type="ORF">HK103_004356</name>
</gene>
<feature type="repeat" description="WD" evidence="3">
    <location>
        <begin position="283"/>
        <end position="325"/>
    </location>
</feature>
<feature type="repeat" description="WD" evidence="3">
    <location>
        <begin position="191"/>
        <end position="232"/>
    </location>
</feature>
<dbReference type="GO" id="GO:0030621">
    <property type="term" value="F:U4 snRNA binding"/>
    <property type="evidence" value="ECO:0007669"/>
    <property type="project" value="TreeGrafter"/>
</dbReference>
<dbReference type="PROSITE" id="PS00678">
    <property type="entry name" value="WD_REPEATS_1"/>
    <property type="match status" value="1"/>
</dbReference>
<dbReference type="CDD" id="cd00200">
    <property type="entry name" value="WD40"/>
    <property type="match status" value="1"/>
</dbReference>
<comment type="caution">
    <text evidence="5">The sequence shown here is derived from an EMBL/GenBank/DDBJ whole genome shotgun (WGS) entry which is preliminary data.</text>
</comment>
<dbReference type="InterPro" id="IPR036285">
    <property type="entry name" value="PRP4-like_sf"/>
</dbReference>
<dbReference type="PANTHER" id="PTHR19846:SF0">
    <property type="entry name" value="PRE-MRNA PROCESSING FACTOR 4"/>
    <property type="match status" value="1"/>
</dbReference>
<feature type="repeat" description="WD" evidence="3">
    <location>
        <begin position="326"/>
        <end position="367"/>
    </location>
</feature>
<evidence type="ECO:0000256" key="1">
    <source>
        <dbReference type="ARBA" id="ARBA00022574"/>
    </source>
</evidence>
<dbReference type="Proteomes" id="UP001210925">
    <property type="component" value="Unassembled WGS sequence"/>
</dbReference>
<dbReference type="EMBL" id="JADGKB010000035">
    <property type="protein sequence ID" value="KAJ3257729.1"/>
    <property type="molecule type" value="Genomic_DNA"/>
</dbReference>
<dbReference type="GO" id="GO:0017070">
    <property type="term" value="F:U6 snRNA binding"/>
    <property type="evidence" value="ECO:0007669"/>
    <property type="project" value="TreeGrafter"/>
</dbReference>
<dbReference type="PRINTS" id="PR00320">
    <property type="entry name" value="GPROTEINBRPT"/>
</dbReference>
<dbReference type="Gene3D" id="4.10.280.110">
    <property type="entry name" value="Pre-mRNA processing factor 4 domain"/>
    <property type="match status" value="1"/>
</dbReference>
<keyword evidence="6" id="KW-1185">Reference proteome</keyword>
<dbReference type="InterPro" id="IPR014906">
    <property type="entry name" value="PRP4-like"/>
</dbReference>
<dbReference type="GO" id="GO:0000398">
    <property type="term" value="P:mRNA splicing, via spliceosome"/>
    <property type="evidence" value="ECO:0007669"/>
    <property type="project" value="TreeGrafter"/>
</dbReference>
<evidence type="ECO:0000256" key="2">
    <source>
        <dbReference type="ARBA" id="ARBA00022737"/>
    </source>
</evidence>
<dbReference type="Pfam" id="PF00400">
    <property type="entry name" value="WD40"/>
    <property type="match status" value="6"/>
</dbReference>
<dbReference type="PROSITE" id="PS50294">
    <property type="entry name" value="WD_REPEATS_REGION"/>
    <property type="match status" value="2"/>
</dbReference>
<dbReference type="GO" id="GO:0046540">
    <property type="term" value="C:U4/U6 x U5 tri-snRNP complex"/>
    <property type="evidence" value="ECO:0007669"/>
    <property type="project" value="TreeGrafter"/>
</dbReference>
<accession>A0AAD5UKI7</accession>
<name>A0AAD5UKI7_9FUNG</name>
<evidence type="ECO:0000259" key="4">
    <source>
        <dbReference type="SMART" id="SM00500"/>
    </source>
</evidence>
<evidence type="ECO:0000256" key="3">
    <source>
        <dbReference type="PROSITE-ProRule" id="PRU00221"/>
    </source>
</evidence>
<keyword evidence="2" id="KW-0677">Repeat</keyword>
<dbReference type="InterPro" id="IPR036322">
    <property type="entry name" value="WD40_repeat_dom_sf"/>
</dbReference>
<dbReference type="SMART" id="SM00500">
    <property type="entry name" value="SFM"/>
    <property type="match status" value="1"/>
</dbReference>
<dbReference type="PROSITE" id="PS50082">
    <property type="entry name" value="WD_REPEATS_2"/>
    <property type="match status" value="4"/>
</dbReference>
<dbReference type="SMART" id="SM00320">
    <property type="entry name" value="WD40"/>
    <property type="match status" value="6"/>
</dbReference>
<feature type="domain" description="Pre-mRNA processing factor 4 (PRP4)-like" evidence="4">
    <location>
        <begin position="70"/>
        <end position="121"/>
    </location>
</feature>